<dbReference type="AlphaFoldDB" id="A0AAE0F457"/>
<comment type="caution">
    <text evidence="1">The sequence shown here is derived from an EMBL/GenBank/DDBJ whole genome shotgun (WGS) entry which is preliminary data.</text>
</comment>
<organism evidence="1 2">
    <name type="scientific">Cymbomonas tetramitiformis</name>
    <dbReference type="NCBI Taxonomy" id="36881"/>
    <lineage>
        <taxon>Eukaryota</taxon>
        <taxon>Viridiplantae</taxon>
        <taxon>Chlorophyta</taxon>
        <taxon>Pyramimonadophyceae</taxon>
        <taxon>Pyramimonadales</taxon>
        <taxon>Pyramimonadaceae</taxon>
        <taxon>Cymbomonas</taxon>
    </lineage>
</organism>
<gene>
    <name evidence="1" type="ORF">CYMTET_40950</name>
</gene>
<evidence type="ECO:0000313" key="2">
    <source>
        <dbReference type="Proteomes" id="UP001190700"/>
    </source>
</evidence>
<protein>
    <submittedName>
        <fullName evidence="1">Uncharacterized protein</fullName>
    </submittedName>
</protein>
<name>A0AAE0F457_9CHLO</name>
<dbReference type="Proteomes" id="UP001190700">
    <property type="component" value="Unassembled WGS sequence"/>
</dbReference>
<evidence type="ECO:0000313" key="1">
    <source>
        <dbReference type="EMBL" id="KAK3249670.1"/>
    </source>
</evidence>
<keyword evidence="2" id="KW-1185">Reference proteome</keyword>
<accession>A0AAE0F457</accession>
<sequence length="267" mass="30838">MGVTNQLNAKYNHIKGQQVQNGKISARRTLSFFFRATDFKCTHCMSEARILGLMQRTEDASELRRLVNVKLMLSLLYRSMRMWIGDVHAKQLLRLPRVIFKFIPYKSFSNAHRTVENMHRAFEECGDVQWLEGHRHIAVIGIFFVFDEDGEAANENNDDDGHAPEYLYDAGCVNEVLNRIWRDNYTLHVNRCKAKTRTDFRGSQQLSMVEADNYNVLCGNIDGSGYELDRPNGQDMSEIPNNAMDIFNVLQQFNRIPPVPSNLPKIF</sequence>
<dbReference type="EMBL" id="LGRX02027229">
    <property type="protein sequence ID" value="KAK3249670.1"/>
    <property type="molecule type" value="Genomic_DNA"/>
</dbReference>
<reference evidence="1 2" key="1">
    <citation type="journal article" date="2015" name="Genome Biol. Evol.">
        <title>Comparative Genomics of a Bacterivorous Green Alga Reveals Evolutionary Causalities and Consequences of Phago-Mixotrophic Mode of Nutrition.</title>
        <authorList>
            <person name="Burns J.A."/>
            <person name="Paasch A."/>
            <person name="Narechania A."/>
            <person name="Kim E."/>
        </authorList>
    </citation>
    <scope>NUCLEOTIDE SEQUENCE [LARGE SCALE GENOMIC DNA]</scope>
    <source>
        <strain evidence="1 2">PLY_AMNH</strain>
    </source>
</reference>
<proteinExistence type="predicted"/>